<gene>
    <name evidence="1" type="ORF">AVDCRST_MAG84-2980</name>
</gene>
<reference evidence="1" key="1">
    <citation type="submission" date="2020-02" db="EMBL/GenBank/DDBJ databases">
        <authorList>
            <person name="Meier V. D."/>
        </authorList>
    </citation>
    <scope>NUCLEOTIDE SEQUENCE</scope>
    <source>
        <strain evidence="1">AVDCRST_MAG84</strain>
    </source>
</reference>
<accession>A0A6J4MA37</accession>
<organism evidence="1">
    <name type="scientific">uncultured Microcoleus sp</name>
    <dbReference type="NCBI Taxonomy" id="259945"/>
    <lineage>
        <taxon>Bacteria</taxon>
        <taxon>Bacillati</taxon>
        <taxon>Cyanobacteriota</taxon>
        <taxon>Cyanophyceae</taxon>
        <taxon>Oscillatoriophycideae</taxon>
        <taxon>Oscillatoriales</taxon>
        <taxon>Microcoleaceae</taxon>
        <taxon>Microcoleus</taxon>
        <taxon>environmental samples</taxon>
    </lineage>
</organism>
<protein>
    <submittedName>
        <fullName evidence="1">Uncharacterized protein</fullName>
    </submittedName>
</protein>
<evidence type="ECO:0000313" key="1">
    <source>
        <dbReference type="EMBL" id="CAA9353258.1"/>
    </source>
</evidence>
<dbReference type="AlphaFoldDB" id="A0A6J4MA37"/>
<proteinExistence type="predicted"/>
<sequence>MGQETKASRLTRDFRKQPGFCVQSNGGFSGATDEFWCKLGTRSPTVGMATAKNELRTRERRSRGTRSQPNVKILRHFREFVKKN</sequence>
<name>A0A6J4MA37_9CYAN</name>
<dbReference type="EMBL" id="CADCTZ010000564">
    <property type="protein sequence ID" value="CAA9353258.1"/>
    <property type="molecule type" value="Genomic_DNA"/>
</dbReference>